<feature type="compositionally biased region" description="Basic and acidic residues" evidence="1">
    <location>
        <begin position="58"/>
        <end position="79"/>
    </location>
</feature>
<comment type="caution">
    <text evidence="2">The sequence shown here is derived from an EMBL/GenBank/DDBJ whole genome shotgun (WGS) entry which is preliminary data.</text>
</comment>
<keyword evidence="3" id="KW-1185">Reference proteome</keyword>
<accession>A0AAE0C1I8</accession>
<proteinExistence type="predicted"/>
<protein>
    <submittedName>
        <fullName evidence="2">Uncharacterized protein</fullName>
    </submittedName>
</protein>
<dbReference type="AlphaFoldDB" id="A0AAE0C1I8"/>
<dbReference type="EMBL" id="LGRX02030140">
    <property type="protein sequence ID" value="KAK3246049.1"/>
    <property type="molecule type" value="Genomic_DNA"/>
</dbReference>
<organism evidence="2 3">
    <name type="scientific">Cymbomonas tetramitiformis</name>
    <dbReference type="NCBI Taxonomy" id="36881"/>
    <lineage>
        <taxon>Eukaryota</taxon>
        <taxon>Viridiplantae</taxon>
        <taxon>Chlorophyta</taxon>
        <taxon>Pyramimonadophyceae</taxon>
        <taxon>Pyramimonadales</taxon>
        <taxon>Pyramimonadaceae</taxon>
        <taxon>Cymbomonas</taxon>
    </lineage>
</organism>
<reference evidence="2 3" key="1">
    <citation type="journal article" date="2015" name="Genome Biol. Evol.">
        <title>Comparative Genomics of a Bacterivorous Green Alga Reveals Evolutionary Causalities and Consequences of Phago-Mixotrophic Mode of Nutrition.</title>
        <authorList>
            <person name="Burns J.A."/>
            <person name="Paasch A."/>
            <person name="Narechania A."/>
            <person name="Kim E."/>
        </authorList>
    </citation>
    <scope>NUCLEOTIDE SEQUENCE [LARGE SCALE GENOMIC DNA]</scope>
    <source>
        <strain evidence="2 3">PLY_AMNH</strain>
    </source>
</reference>
<feature type="region of interest" description="Disordered" evidence="1">
    <location>
        <begin position="1"/>
        <end position="141"/>
    </location>
</feature>
<gene>
    <name evidence="2" type="ORF">CYMTET_44403</name>
</gene>
<name>A0AAE0C1I8_9CHLO</name>
<feature type="compositionally biased region" description="Polar residues" evidence="1">
    <location>
        <begin position="38"/>
        <end position="47"/>
    </location>
</feature>
<evidence type="ECO:0000313" key="3">
    <source>
        <dbReference type="Proteomes" id="UP001190700"/>
    </source>
</evidence>
<dbReference type="Proteomes" id="UP001190700">
    <property type="component" value="Unassembled WGS sequence"/>
</dbReference>
<evidence type="ECO:0000256" key="1">
    <source>
        <dbReference type="SAM" id="MobiDB-lite"/>
    </source>
</evidence>
<evidence type="ECO:0000313" key="2">
    <source>
        <dbReference type="EMBL" id="KAK3246049.1"/>
    </source>
</evidence>
<sequence length="292" mass="31759">MGCGSSKKQQDVVMVPSEPTPTPSQPPVQNYVDPPQKAQPQSQTGGSNKVPEQPKPVKAPEPRPTEPEAQKPEPPKLESKTPLAPIKSEPKVELAPLKSAAKDLAPLKSEPAKALPPLKSEPTTDAAPSKSEPKSEVQAEPTIKKLKKRVVIFECAGGNDKGPEGFRKATLPVADSLDDRGWSPEIIFYTHAKKEAIFQHVSGIADLYIDRVNPDFIEDKATFDDMLRRLLQHGVVAFNPPSELSSGARKLTSKKKSLSYAVDETSMKYSEKDLQLIDSAVDAIQEVLETNA</sequence>